<reference evidence="3" key="1">
    <citation type="submission" date="2016-06" db="UniProtKB">
        <authorList>
            <consortium name="WormBaseParasite"/>
        </authorList>
    </citation>
    <scope>IDENTIFICATION</scope>
</reference>
<protein>
    <submittedName>
        <fullName evidence="3">HTH CENPB-type domain-containing protein</fullName>
    </submittedName>
</protein>
<accession>A0A183JX99</accession>
<gene>
    <name evidence="1" type="ORF">SCUD_LOCUS7345</name>
</gene>
<proteinExistence type="predicted"/>
<evidence type="ECO:0000313" key="1">
    <source>
        <dbReference type="EMBL" id="VDP25881.1"/>
    </source>
</evidence>
<organism evidence="3">
    <name type="scientific">Schistosoma curassoni</name>
    <dbReference type="NCBI Taxonomy" id="6186"/>
    <lineage>
        <taxon>Eukaryota</taxon>
        <taxon>Metazoa</taxon>
        <taxon>Spiralia</taxon>
        <taxon>Lophotrochozoa</taxon>
        <taxon>Platyhelminthes</taxon>
        <taxon>Trematoda</taxon>
        <taxon>Digenea</taxon>
        <taxon>Strigeidida</taxon>
        <taxon>Schistosomatoidea</taxon>
        <taxon>Schistosomatidae</taxon>
        <taxon>Schistosoma</taxon>
    </lineage>
</organism>
<dbReference type="STRING" id="6186.A0A183JX99"/>
<evidence type="ECO:0000313" key="3">
    <source>
        <dbReference type="WBParaSite" id="SCUD_0000734501-mRNA-1"/>
    </source>
</evidence>
<keyword evidence="2" id="KW-1185">Reference proteome</keyword>
<reference evidence="1 2" key="2">
    <citation type="submission" date="2018-11" db="EMBL/GenBank/DDBJ databases">
        <authorList>
            <consortium name="Pathogen Informatics"/>
        </authorList>
    </citation>
    <scope>NUCLEOTIDE SEQUENCE [LARGE SCALE GENOMIC DNA]</scope>
    <source>
        <strain evidence="1">Dakar</strain>
        <strain evidence="2">Dakar, Senegal</strain>
    </source>
</reference>
<dbReference type="Proteomes" id="UP000279833">
    <property type="component" value="Unassembled WGS sequence"/>
</dbReference>
<dbReference type="WBParaSite" id="SCUD_0000734501-mRNA-1">
    <property type="protein sequence ID" value="SCUD_0000734501-mRNA-1"/>
    <property type="gene ID" value="SCUD_0000734501"/>
</dbReference>
<dbReference type="AlphaFoldDB" id="A0A183JX99"/>
<sequence>MAAEKAARKVDMKQLYDTTKKQLGYYSKPERSVKDKKDKPITAIQGQTNRWVEHCEELLNMPAPLNTTDIEAAHTDLPIDITSPTIEKISMAGN</sequence>
<evidence type="ECO:0000313" key="2">
    <source>
        <dbReference type="Proteomes" id="UP000279833"/>
    </source>
</evidence>
<name>A0A183JX99_9TREM</name>
<dbReference type="EMBL" id="UZAK01032317">
    <property type="protein sequence ID" value="VDP25881.1"/>
    <property type="molecule type" value="Genomic_DNA"/>
</dbReference>